<organism evidence="1 2">
    <name type="scientific">Burkholderia ubonensis</name>
    <dbReference type="NCBI Taxonomy" id="101571"/>
    <lineage>
        <taxon>Bacteria</taxon>
        <taxon>Pseudomonadati</taxon>
        <taxon>Pseudomonadota</taxon>
        <taxon>Betaproteobacteria</taxon>
        <taxon>Burkholderiales</taxon>
        <taxon>Burkholderiaceae</taxon>
        <taxon>Burkholderia</taxon>
        <taxon>Burkholderia cepacia complex</taxon>
    </lineage>
</organism>
<reference evidence="1 2" key="1">
    <citation type="submission" date="2015-11" db="EMBL/GenBank/DDBJ databases">
        <title>Expanding the genomic diversity of Burkholderia species for the development of highly accurate diagnostics.</title>
        <authorList>
            <person name="Sahl J."/>
            <person name="Keim P."/>
            <person name="Wagner D."/>
        </authorList>
    </citation>
    <scope>NUCLEOTIDE SEQUENCE [LARGE SCALE GENOMIC DNA]</scope>
    <source>
        <strain evidence="1 2">MSMB1585WGS</strain>
    </source>
</reference>
<dbReference type="EMBL" id="LPAD01000011">
    <property type="protein sequence ID" value="KVN91783.1"/>
    <property type="molecule type" value="Genomic_DNA"/>
</dbReference>
<evidence type="ECO:0000313" key="1">
    <source>
        <dbReference type="EMBL" id="KVN91783.1"/>
    </source>
</evidence>
<dbReference type="AlphaFoldDB" id="A0ABD4E945"/>
<accession>A0ABD4E945</accession>
<dbReference type="Proteomes" id="UP000057910">
    <property type="component" value="Unassembled WGS sequence"/>
</dbReference>
<sequence length="121" mass="13613">MCWPIGTLWRVLLPDLAKTRARLSGALEAIVSKLIPKHVDGQIREMARPIYKEGVASGLSGAEQIGSCEVLPNAIIDVMRMLSTIWRVGEEFGREIRQLLPYRGEDFLTPILHCLMSRKLN</sequence>
<comment type="caution">
    <text evidence="1">The sequence shown here is derived from an EMBL/GenBank/DDBJ whole genome shotgun (WGS) entry which is preliminary data.</text>
</comment>
<protein>
    <recommendedName>
        <fullName evidence="3">TetR family transcriptional regulator</fullName>
    </recommendedName>
</protein>
<gene>
    <name evidence="1" type="ORF">WJ68_34535</name>
</gene>
<proteinExistence type="predicted"/>
<evidence type="ECO:0000313" key="2">
    <source>
        <dbReference type="Proteomes" id="UP000057910"/>
    </source>
</evidence>
<name>A0ABD4E945_9BURK</name>
<evidence type="ECO:0008006" key="3">
    <source>
        <dbReference type="Google" id="ProtNLM"/>
    </source>
</evidence>